<dbReference type="EMBL" id="CACRZD030000011">
    <property type="protein sequence ID" value="CAA6668498.1"/>
    <property type="molecule type" value="Genomic_DNA"/>
</dbReference>
<dbReference type="CDD" id="cd00590">
    <property type="entry name" value="RRM_SF"/>
    <property type="match status" value="1"/>
</dbReference>
<dbReference type="PROSITE" id="PS50102">
    <property type="entry name" value="RRM"/>
    <property type="match status" value="3"/>
</dbReference>
<dbReference type="InterPro" id="IPR012677">
    <property type="entry name" value="Nucleotide-bd_a/b_plait_sf"/>
</dbReference>
<reference evidence="5 6" key="1">
    <citation type="submission" date="2019-12" db="EMBL/GenBank/DDBJ databases">
        <authorList>
            <person name="Scholz U."/>
            <person name="Mascher M."/>
            <person name="Fiebig A."/>
        </authorList>
    </citation>
    <scope>NUCLEOTIDE SEQUENCE</scope>
</reference>
<dbReference type="SMART" id="SM00360">
    <property type="entry name" value="RRM"/>
    <property type="match status" value="3"/>
</dbReference>
<dbReference type="InterPro" id="IPR000504">
    <property type="entry name" value="RRM_dom"/>
</dbReference>
<feature type="region of interest" description="Disordered" evidence="3">
    <location>
        <begin position="20"/>
        <end position="123"/>
    </location>
</feature>
<feature type="region of interest" description="Disordered" evidence="3">
    <location>
        <begin position="383"/>
        <end position="403"/>
    </location>
</feature>
<dbReference type="Pfam" id="PF00076">
    <property type="entry name" value="RRM_1"/>
    <property type="match status" value="3"/>
</dbReference>
<feature type="compositionally biased region" description="Acidic residues" evidence="3">
    <location>
        <begin position="42"/>
        <end position="92"/>
    </location>
</feature>
<dbReference type="InterPro" id="IPR003954">
    <property type="entry name" value="RRM_euk-type"/>
</dbReference>
<feature type="compositionally biased region" description="Acidic residues" evidence="3">
    <location>
        <begin position="102"/>
        <end position="123"/>
    </location>
</feature>
<feature type="region of interest" description="Disordered" evidence="3">
    <location>
        <begin position="473"/>
        <end position="519"/>
    </location>
</feature>
<dbReference type="PANTHER" id="PTHR21245">
    <property type="entry name" value="HETEROGENEOUS NUCLEAR RIBONUCLEOPROTEIN"/>
    <property type="match status" value="1"/>
</dbReference>
<evidence type="ECO:0000313" key="5">
    <source>
        <dbReference type="EMBL" id="CAA2629254.1"/>
    </source>
</evidence>
<dbReference type="FunFam" id="3.30.70.330:FF:000259">
    <property type="entry name" value="RNA-binding (RRM/RBD/RNP motifs) family protein"/>
    <property type="match status" value="1"/>
</dbReference>
<dbReference type="AlphaFoldDB" id="A0A7I8JEC3"/>
<feature type="domain" description="RRM" evidence="4">
    <location>
        <begin position="221"/>
        <end position="303"/>
    </location>
</feature>
<feature type="region of interest" description="Disordered" evidence="3">
    <location>
        <begin position="291"/>
        <end position="318"/>
    </location>
</feature>
<feature type="compositionally biased region" description="Low complexity" evidence="3">
    <location>
        <begin position="306"/>
        <end position="316"/>
    </location>
</feature>
<feature type="compositionally biased region" description="Gly residues" evidence="3">
    <location>
        <begin position="483"/>
        <end position="511"/>
    </location>
</feature>
<keyword evidence="6" id="KW-1185">Reference proteome</keyword>
<feature type="domain" description="RRM" evidence="4">
    <location>
        <begin position="316"/>
        <end position="384"/>
    </location>
</feature>
<keyword evidence="1 2" id="KW-0694">RNA-binding</keyword>
<evidence type="ECO:0000256" key="2">
    <source>
        <dbReference type="PROSITE-ProRule" id="PRU00176"/>
    </source>
</evidence>
<organism evidence="5">
    <name type="scientific">Spirodela intermedia</name>
    <name type="common">Intermediate duckweed</name>
    <dbReference type="NCBI Taxonomy" id="51605"/>
    <lineage>
        <taxon>Eukaryota</taxon>
        <taxon>Viridiplantae</taxon>
        <taxon>Streptophyta</taxon>
        <taxon>Embryophyta</taxon>
        <taxon>Tracheophyta</taxon>
        <taxon>Spermatophyta</taxon>
        <taxon>Magnoliopsida</taxon>
        <taxon>Liliopsida</taxon>
        <taxon>Araceae</taxon>
        <taxon>Lemnoideae</taxon>
        <taxon>Spirodela</taxon>
    </lineage>
</organism>
<dbReference type="EMBL" id="LR743598">
    <property type="protein sequence ID" value="CAA2629254.1"/>
    <property type="molecule type" value="Genomic_DNA"/>
</dbReference>
<protein>
    <recommendedName>
        <fullName evidence="4">RRM domain-containing protein</fullName>
    </recommendedName>
</protein>
<feature type="domain" description="RRM" evidence="4">
    <location>
        <begin position="141"/>
        <end position="219"/>
    </location>
</feature>
<name>A0A7I8JEC3_SPIIN</name>
<dbReference type="InterPro" id="IPR035979">
    <property type="entry name" value="RBD_domain_sf"/>
</dbReference>
<accession>A0A7I8JEC3</accession>
<evidence type="ECO:0000256" key="3">
    <source>
        <dbReference type="SAM" id="MobiDB-lite"/>
    </source>
</evidence>
<dbReference type="GO" id="GO:0003723">
    <property type="term" value="F:RNA binding"/>
    <property type="evidence" value="ECO:0007669"/>
    <property type="project" value="UniProtKB-UniRule"/>
</dbReference>
<evidence type="ECO:0000313" key="6">
    <source>
        <dbReference type="Proteomes" id="UP001189122"/>
    </source>
</evidence>
<gene>
    <name evidence="5" type="ORF">SI7747_11014892</name>
</gene>
<evidence type="ECO:0000256" key="1">
    <source>
        <dbReference type="ARBA" id="ARBA00022884"/>
    </source>
</evidence>
<dbReference type="SMART" id="SM00361">
    <property type="entry name" value="RRM_1"/>
    <property type="match status" value="1"/>
</dbReference>
<dbReference type="Proteomes" id="UP001189122">
    <property type="component" value="Unassembled WGS sequence"/>
</dbReference>
<dbReference type="SUPFAM" id="SSF54928">
    <property type="entry name" value="RNA-binding domain, RBD"/>
    <property type="match status" value="2"/>
</dbReference>
<evidence type="ECO:0000259" key="4">
    <source>
        <dbReference type="PROSITE" id="PS50102"/>
    </source>
</evidence>
<proteinExistence type="predicted"/>
<sequence length="519" mass="56655">MLLAPFFPFQSPCKLVPDLKNAKGRASAAATKPAEPVKPVETEEQVDLDEENDPEEEYEEDVEYEEIEEEVEEEVEEEEVEEEEEEDAEEGKEEAAVALTGGDDEMKDDEEEEENEQAEENVEEEVSEEHKELLALPPHGSEVYVGNIPQDVSHDDLKCFCEAIGEVFEVRIMKGKDSAENRGYAFITYRNKELASKAIKDLNGTEFKGKKVKVSASQVKHRLFIGNVPRHWSDDDLKREVRKVGPGVSLVELKKDPQNASRNRGFAFIEYYNNACAEYSRKKMSTPKFKLESNAPTVSWADPKNSDSSSSSNSQNVTQDQVKELFKHHGEISKVVLPPAKSGQENSRFGFVHFAERSMAMKALKNTEKYELEGQVLDCSLAKPPADSKKGDSGSSISQKAPLLPAYPPRAGYGLVNPYGSLPAAYGAGGGGYAQPLMYGREAAAPAGLAMVPMMLPDGRVAYVLQQGGPAAAPPAPLLHQQRGGGGCDKKGGGGGNPNRGRPGGGGGGDRPGQRYRPY</sequence>
<dbReference type="Gene3D" id="3.30.70.330">
    <property type="match status" value="3"/>
</dbReference>